<protein>
    <submittedName>
        <fullName evidence="3">Uncharacterized protein</fullName>
    </submittedName>
</protein>
<keyword evidence="2" id="KW-0472">Membrane</keyword>
<evidence type="ECO:0000313" key="3">
    <source>
        <dbReference type="EMBL" id="SCF17846.1"/>
    </source>
</evidence>
<feature type="compositionally biased region" description="Low complexity" evidence="1">
    <location>
        <begin position="105"/>
        <end position="120"/>
    </location>
</feature>
<feature type="transmembrane region" description="Helical" evidence="2">
    <location>
        <begin position="6"/>
        <end position="25"/>
    </location>
</feature>
<dbReference type="EMBL" id="LT607410">
    <property type="protein sequence ID" value="SCF17846.1"/>
    <property type="molecule type" value="Genomic_DNA"/>
</dbReference>
<dbReference type="Proteomes" id="UP000198228">
    <property type="component" value="Chromosome I"/>
</dbReference>
<evidence type="ECO:0000313" key="4">
    <source>
        <dbReference type="Proteomes" id="UP000198228"/>
    </source>
</evidence>
<reference evidence="3 4" key="1">
    <citation type="submission" date="2016-06" db="EMBL/GenBank/DDBJ databases">
        <authorList>
            <person name="Kjaerup R.B."/>
            <person name="Dalgaard T.S."/>
            <person name="Juul-Madsen H.R."/>
        </authorList>
    </citation>
    <scope>NUCLEOTIDE SEQUENCE [LARGE SCALE GENOMIC DNA]</scope>
    <source>
        <strain evidence="3 4">DSM 43821</strain>
    </source>
</reference>
<feature type="transmembrane region" description="Helical" evidence="2">
    <location>
        <begin position="174"/>
        <end position="192"/>
    </location>
</feature>
<accession>A0A1C4YB24</accession>
<feature type="transmembrane region" description="Helical" evidence="2">
    <location>
        <begin position="138"/>
        <end position="162"/>
    </location>
</feature>
<feature type="transmembrane region" description="Helical" evidence="2">
    <location>
        <begin position="69"/>
        <end position="88"/>
    </location>
</feature>
<organism evidence="3 4">
    <name type="scientific">Micromonospora purpureochromogenes</name>
    <dbReference type="NCBI Taxonomy" id="47872"/>
    <lineage>
        <taxon>Bacteria</taxon>
        <taxon>Bacillati</taxon>
        <taxon>Actinomycetota</taxon>
        <taxon>Actinomycetes</taxon>
        <taxon>Micromonosporales</taxon>
        <taxon>Micromonosporaceae</taxon>
        <taxon>Micromonospora</taxon>
    </lineage>
</organism>
<feature type="region of interest" description="Disordered" evidence="1">
    <location>
        <begin position="100"/>
        <end position="121"/>
    </location>
</feature>
<keyword evidence="2" id="KW-1133">Transmembrane helix</keyword>
<proteinExistence type="predicted"/>
<dbReference type="RefSeq" id="WP_088961825.1">
    <property type="nucleotide sequence ID" value="NZ_LT607410.1"/>
</dbReference>
<sequence length="212" mass="23101">MTDVLIAAALTLLGCAGLWKAWRFRHGRAPELGDSRFGYLMLPAGAAFLTAAVGLLAEAFVDTTSDPAAVLGVLTAILLITAMIFAVIKPGFLAPRPDGHPGSWPAADRTTPAAADPAPRLQDPIKSSELVPAWQNRVWYRAVTGAFITTMVISLGLSAFWFDDFDEGTDATDVRRMAVMFAVLLPLFWIVLARRRRRRAGRLHDDGTRRRG</sequence>
<gene>
    <name evidence="3" type="ORF">GA0074696_3202</name>
</gene>
<keyword evidence="2" id="KW-0812">Transmembrane</keyword>
<name>A0A1C4YB24_9ACTN</name>
<evidence type="ECO:0000256" key="2">
    <source>
        <dbReference type="SAM" id="Phobius"/>
    </source>
</evidence>
<feature type="transmembrane region" description="Helical" evidence="2">
    <location>
        <begin position="37"/>
        <end position="57"/>
    </location>
</feature>
<dbReference type="AlphaFoldDB" id="A0A1C4YB24"/>
<evidence type="ECO:0000256" key="1">
    <source>
        <dbReference type="SAM" id="MobiDB-lite"/>
    </source>
</evidence>